<dbReference type="InterPro" id="IPR026881">
    <property type="entry name" value="WYL_dom"/>
</dbReference>
<organism evidence="3 4">
    <name type="scientific">Cupriavidus basilensis</name>
    <dbReference type="NCBI Taxonomy" id="68895"/>
    <lineage>
        <taxon>Bacteria</taxon>
        <taxon>Pseudomonadati</taxon>
        <taxon>Pseudomonadota</taxon>
        <taxon>Betaproteobacteria</taxon>
        <taxon>Burkholderiales</taxon>
        <taxon>Burkholderiaceae</taxon>
        <taxon>Cupriavidus</taxon>
    </lineage>
</organism>
<dbReference type="EMBL" id="JARJLM010000467">
    <property type="protein sequence ID" value="MDF3836944.1"/>
    <property type="molecule type" value="Genomic_DNA"/>
</dbReference>
<proteinExistence type="predicted"/>
<sequence>MISPEHQAVLDAMAQHPNRVWPSTELKKIIRGRFPEFQDRKARRVLEHLENERLLEREGEGPATRWKLLAKGPKDAIRPSVDLALALLKLRQLAKHHLPNGVIGDLEGYFEGAARVLHESAFDTRLENARAWMGKTARLDPGYPLIPPDVSESMFETIWAALYRDESLHIHYRKADQDAAEPKEHKVLPYAIVEKGPFWYLVVRGKRSSGKQGEAFLLRFDRILEVRNLGYELAREDDFNLDAFIKKEKVLEWFPEVPEQIVLRVRETRAIPSQFRAVKLAADQAIEEEEGGFTLTATVTPSVALKNLLLERSPFVEVLAPRHLREEIGGLLLAAAQRYAANPL</sequence>
<dbReference type="Pfam" id="PF25583">
    <property type="entry name" value="WCX"/>
    <property type="match status" value="1"/>
</dbReference>
<gene>
    <name evidence="3" type="ORF">P3W85_28920</name>
</gene>
<evidence type="ECO:0000259" key="1">
    <source>
        <dbReference type="Pfam" id="PF13280"/>
    </source>
</evidence>
<dbReference type="PANTHER" id="PTHR34580">
    <property type="match status" value="1"/>
</dbReference>
<dbReference type="InterPro" id="IPR057727">
    <property type="entry name" value="WCX_dom"/>
</dbReference>
<dbReference type="PANTHER" id="PTHR34580:SF1">
    <property type="entry name" value="PROTEIN PAFC"/>
    <property type="match status" value="1"/>
</dbReference>
<protein>
    <submittedName>
        <fullName evidence="3">WYL domain-containing protein</fullName>
    </submittedName>
</protein>
<accession>A0ABT6AWD2</accession>
<evidence type="ECO:0000259" key="2">
    <source>
        <dbReference type="Pfam" id="PF25583"/>
    </source>
</evidence>
<comment type="caution">
    <text evidence="3">The sequence shown here is derived from an EMBL/GenBank/DDBJ whole genome shotgun (WGS) entry which is preliminary data.</text>
</comment>
<keyword evidence="4" id="KW-1185">Reference proteome</keyword>
<dbReference type="Proteomes" id="UP001216674">
    <property type="component" value="Unassembled WGS sequence"/>
</dbReference>
<dbReference type="InterPro" id="IPR051534">
    <property type="entry name" value="CBASS_pafABC_assoc_protein"/>
</dbReference>
<dbReference type="PROSITE" id="PS52050">
    <property type="entry name" value="WYL"/>
    <property type="match status" value="1"/>
</dbReference>
<evidence type="ECO:0000313" key="3">
    <source>
        <dbReference type="EMBL" id="MDF3836944.1"/>
    </source>
</evidence>
<reference evidence="3 4" key="1">
    <citation type="submission" date="2023-03" db="EMBL/GenBank/DDBJ databases">
        <title>Draft assemblies of triclosan tolerant bacteria isolated from returned activated sludge.</title>
        <authorList>
            <person name="Van Hamelsveld S."/>
        </authorList>
    </citation>
    <scope>NUCLEOTIDE SEQUENCE [LARGE SCALE GENOMIC DNA]</scope>
    <source>
        <strain evidence="3 4">GW210010_S58</strain>
    </source>
</reference>
<evidence type="ECO:0000313" key="4">
    <source>
        <dbReference type="Proteomes" id="UP001216674"/>
    </source>
</evidence>
<feature type="domain" description="WCX" evidence="2">
    <location>
        <begin position="259"/>
        <end position="333"/>
    </location>
</feature>
<feature type="domain" description="WYL" evidence="1">
    <location>
        <begin position="154"/>
        <end position="227"/>
    </location>
</feature>
<dbReference type="RefSeq" id="WP_276267275.1">
    <property type="nucleotide sequence ID" value="NZ_JARJLM010000467.1"/>
</dbReference>
<dbReference type="Pfam" id="PF13280">
    <property type="entry name" value="WYL"/>
    <property type="match status" value="1"/>
</dbReference>
<name>A0ABT6AWD2_9BURK</name>